<sequence>MERRSQKQFPSIHLEQSPIVRFDFLTFVSDSLYVRGAESEQNRNGKKLIMQMRALGTRWRVAVVLPNELDVGLTCAVDASSAAAVKAAGQGRQNRSINAAKSEIAESEARRLIELRAALLYTLGKKRRSVMKLSYYGSDVEKCRNAKGTGS</sequence>
<evidence type="ECO:0000313" key="2">
    <source>
        <dbReference type="Proteomes" id="UP001175271"/>
    </source>
</evidence>
<protein>
    <submittedName>
        <fullName evidence="1">Uncharacterized protein</fullName>
    </submittedName>
</protein>
<comment type="caution">
    <text evidence="1">The sequence shown here is derived from an EMBL/GenBank/DDBJ whole genome shotgun (WGS) entry which is preliminary data.</text>
</comment>
<proteinExistence type="predicted"/>
<dbReference type="AlphaFoldDB" id="A0AA39LWR0"/>
<reference evidence="1" key="1">
    <citation type="submission" date="2023-06" db="EMBL/GenBank/DDBJ databases">
        <title>Genomic analysis of the entomopathogenic nematode Steinernema hermaphroditum.</title>
        <authorList>
            <person name="Schwarz E.M."/>
            <person name="Heppert J.K."/>
            <person name="Baniya A."/>
            <person name="Schwartz H.T."/>
            <person name="Tan C.-H."/>
            <person name="Antoshechkin I."/>
            <person name="Sternberg P.W."/>
            <person name="Goodrich-Blair H."/>
            <person name="Dillman A.R."/>
        </authorList>
    </citation>
    <scope>NUCLEOTIDE SEQUENCE</scope>
    <source>
        <strain evidence="1">PS9179</strain>
        <tissue evidence="1">Whole animal</tissue>
    </source>
</reference>
<keyword evidence="2" id="KW-1185">Reference proteome</keyword>
<gene>
    <name evidence="1" type="ORF">QR680_006058</name>
</gene>
<organism evidence="1 2">
    <name type="scientific">Steinernema hermaphroditum</name>
    <dbReference type="NCBI Taxonomy" id="289476"/>
    <lineage>
        <taxon>Eukaryota</taxon>
        <taxon>Metazoa</taxon>
        <taxon>Ecdysozoa</taxon>
        <taxon>Nematoda</taxon>
        <taxon>Chromadorea</taxon>
        <taxon>Rhabditida</taxon>
        <taxon>Tylenchina</taxon>
        <taxon>Panagrolaimomorpha</taxon>
        <taxon>Strongyloidoidea</taxon>
        <taxon>Steinernematidae</taxon>
        <taxon>Steinernema</taxon>
    </lineage>
</organism>
<evidence type="ECO:0000313" key="1">
    <source>
        <dbReference type="EMBL" id="KAK0412145.1"/>
    </source>
</evidence>
<dbReference type="Proteomes" id="UP001175271">
    <property type="component" value="Unassembled WGS sequence"/>
</dbReference>
<name>A0AA39LWR0_9BILA</name>
<accession>A0AA39LWR0</accession>
<dbReference type="EMBL" id="JAUCMV010000003">
    <property type="protein sequence ID" value="KAK0412145.1"/>
    <property type="molecule type" value="Genomic_DNA"/>
</dbReference>